<organism evidence="2 3">
    <name type="scientific">Exocentrus adspersus</name>
    <dbReference type="NCBI Taxonomy" id="1586481"/>
    <lineage>
        <taxon>Eukaryota</taxon>
        <taxon>Metazoa</taxon>
        <taxon>Ecdysozoa</taxon>
        <taxon>Arthropoda</taxon>
        <taxon>Hexapoda</taxon>
        <taxon>Insecta</taxon>
        <taxon>Pterygota</taxon>
        <taxon>Neoptera</taxon>
        <taxon>Endopterygota</taxon>
        <taxon>Coleoptera</taxon>
        <taxon>Polyphaga</taxon>
        <taxon>Cucujiformia</taxon>
        <taxon>Chrysomeloidea</taxon>
        <taxon>Cerambycidae</taxon>
        <taxon>Lamiinae</taxon>
        <taxon>Acanthocinini</taxon>
        <taxon>Exocentrus</taxon>
    </lineage>
</organism>
<accession>A0AAV8WHN4</accession>
<comment type="caution">
    <text evidence="2">The sequence shown here is derived from an EMBL/GenBank/DDBJ whole genome shotgun (WGS) entry which is preliminary data.</text>
</comment>
<dbReference type="SMART" id="SM00587">
    <property type="entry name" value="CHK"/>
    <property type="match status" value="1"/>
</dbReference>
<dbReference type="AlphaFoldDB" id="A0AAV8WHN4"/>
<evidence type="ECO:0000259" key="1">
    <source>
        <dbReference type="SMART" id="SM00587"/>
    </source>
</evidence>
<dbReference type="Proteomes" id="UP001159042">
    <property type="component" value="Unassembled WGS sequence"/>
</dbReference>
<gene>
    <name evidence="2" type="ORF">NQ315_009888</name>
</gene>
<reference evidence="2 3" key="1">
    <citation type="journal article" date="2023" name="Insect Mol. Biol.">
        <title>Genome sequencing provides insights into the evolution of gene families encoding plant cell wall-degrading enzymes in longhorned beetles.</title>
        <authorList>
            <person name="Shin N.R."/>
            <person name="Okamura Y."/>
            <person name="Kirsch R."/>
            <person name="Pauchet Y."/>
        </authorList>
    </citation>
    <scope>NUCLEOTIDE SEQUENCE [LARGE SCALE GENOMIC DNA]</scope>
    <source>
        <strain evidence="2">EAD_L_NR</strain>
    </source>
</reference>
<evidence type="ECO:0000313" key="3">
    <source>
        <dbReference type="Proteomes" id="UP001159042"/>
    </source>
</evidence>
<dbReference type="InterPro" id="IPR011009">
    <property type="entry name" value="Kinase-like_dom_sf"/>
</dbReference>
<name>A0AAV8WHN4_9CUCU</name>
<feature type="domain" description="CHK kinase-like" evidence="1">
    <location>
        <begin position="123"/>
        <end position="316"/>
    </location>
</feature>
<dbReference type="SUPFAM" id="SSF56112">
    <property type="entry name" value="Protein kinase-like (PK-like)"/>
    <property type="match status" value="1"/>
</dbReference>
<protein>
    <recommendedName>
        <fullName evidence="1">CHK kinase-like domain-containing protein</fullName>
    </recommendedName>
</protein>
<dbReference type="EMBL" id="JANEYG010000001">
    <property type="protein sequence ID" value="KAJ8926033.1"/>
    <property type="molecule type" value="Genomic_DNA"/>
</dbReference>
<sequence>MSETTPADIYKILKQAVKDHIDKCKITIQPNQKGEGLLGQVLFVSLEDQTSKQVLELVVKQAFASQTIRETTPIKELFQNEIYFYANVWPRLDKFQERIQAQYQFRKVAKFIASSSDDKSEKIVLENLKFQGFQMHDKKVPLSKEQFQLMMWEYGKFHALSFAYKALYPEGYADLTKGVMDVYSNFNSTEGFRMWLKHPHEICMEILQGEVDEVVMEKYRPYLKNYVELFQNSLDCRTKYTVITHGDCWSNNMMFKYDEQRRVMDIRFIDFQMSKVGSPCCDLSYCLYSGASKEVLQDFHHYLQVYHDSLSRTLRAFGCDPDRLYPFQELKNDWKKYCKLGMLMGLSVWKLKYTDQSQIRDLTDIAEEKDNAGQSPKSDPEYDKEAFKKVSRDLILHMYENDFL</sequence>
<keyword evidence="3" id="KW-1185">Reference proteome</keyword>
<dbReference type="InterPro" id="IPR004119">
    <property type="entry name" value="EcKL"/>
</dbReference>
<evidence type="ECO:0000313" key="2">
    <source>
        <dbReference type="EMBL" id="KAJ8926033.1"/>
    </source>
</evidence>
<dbReference type="InterPro" id="IPR015897">
    <property type="entry name" value="CHK_kinase-like"/>
</dbReference>
<proteinExistence type="predicted"/>
<dbReference type="PANTHER" id="PTHR11012">
    <property type="entry name" value="PROTEIN KINASE-LIKE DOMAIN-CONTAINING"/>
    <property type="match status" value="1"/>
</dbReference>
<dbReference type="Gene3D" id="3.90.1200.10">
    <property type="match status" value="1"/>
</dbReference>
<dbReference type="PANTHER" id="PTHR11012:SF30">
    <property type="entry name" value="PROTEIN KINASE-LIKE DOMAIN-CONTAINING"/>
    <property type="match status" value="1"/>
</dbReference>
<dbReference type="Pfam" id="PF02958">
    <property type="entry name" value="EcKL"/>
    <property type="match status" value="1"/>
</dbReference>